<dbReference type="OrthoDB" id="72206at2"/>
<dbReference type="AlphaFoldDB" id="A0A371P6E9"/>
<gene>
    <name evidence="1" type="ORF">DX130_21155</name>
</gene>
<dbReference type="EMBL" id="QUBQ01000005">
    <property type="protein sequence ID" value="REK71511.1"/>
    <property type="molecule type" value="Genomic_DNA"/>
</dbReference>
<name>A0A371P6E9_9BACL</name>
<proteinExistence type="predicted"/>
<evidence type="ECO:0000313" key="2">
    <source>
        <dbReference type="Proteomes" id="UP000261905"/>
    </source>
</evidence>
<evidence type="ECO:0008006" key="3">
    <source>
        <dbReference type="Google" id="ProtNLM"/>
    </source>
</evidence>
<organism evidence="1 2">
    <name type="scientific">Paenibacillus paeoniae</name>
    <dbReference type="NCBI Taxonomy" id="2292705"/>
    <lineage>
        <taxon>Bacteria</taxon>
        <taxon>Bacillati</taxon>
        <taxon>Bacillota</taxon>
        <taxon>Bacilli</taxon>
        <taxon>Bacillales</taxon>
        <taxon>Paenibacillaceae</taxon>
        <taxon>Paenibacillus</taxon>
    </lineage>
</organism>
<comment type="caution">
    <text evidence="1">The sequence shown here is derived from an EMBL/GenBank/DDBJ whole genome shotgun (WGS) entry which is preliminary data.</text>
</comment>
<dbReference type="Proteomes" id="UP000261905">
    <property type="component" value="Unassembled WGS sequence"/>
</dbReference>
<protein>
    <recommendedName>
        <fullName evidence="3">DNA-binding protein</fullName>
    </recommendedName>
</protein>
<reference evidence="1 2" key="1">
    <citation type="submission" date="2018-08" db="EMBL/GenBank/DDBJ databases">
        <title>Paenibacillus sp. M4BSY-1, whole genome shotgun sequence.</title>
        <authorList>
            <person name="Tuo L."/>
        </authorList>
    </citation>
    <scope>NUCLEOTIDE SEQUENCE [LARGE SCALE GENOMIC DNA]</scope>
    <source>
        <strain evidence="1 2">M4BSY-1</strain>
    </source>
</reference>
<sequence>MRYSMGNNPITCPCCRHDSFQKDYRQLNSRGATFFGIDWANRNAIILVCEQCSYISWFLNEPDEHRR</sequence>
<keyword evidence="2" id="KW-1185">Reference proteome</keyword>
<evidence type="ECO:0000313" key="1">
    <source>
        <dbReference type="EMBL" id="REK71511.1"/>
    </source>
</evidence>
<accession>A0A371P6E9</accession>